<protein>
    <submittedName>
        <fullName evidence="2">Uncharacterized protein</fullName>
    </submittedName>
</protein>
<feature type="compositionally biased region" description="Basic residues" evidence="1">
    <location>
        <begin position="78"/>
        <end position="87"/>
    </location>
</feature>
<organism evidence="2 3">
    <name type="scientific">Phytohabitans suffuscus</name>
    <dbReference type="NCBI Taxonomy" id="624315"/>
    <lineage>
        <taxon>Bacteria</taxon>
        <taxon>Bacillati</taxon>
        <taxon>Actinomycetota</taxon>
        <taxon>Actinomycetes</taxon>
        <taxon>Micromonosporales</taxon>
        <taxon>Micromonosporaceae</taxon>
    </lineage>
</organism>
<evidence type="ECO:0000313" key="3">
    <source>
        <dbReference type="Proteomes" id="UP000503011"/>
    </source>
</evidence>
<gene>
    <name evidence="2" type="ORF">Psuf_087920</name>
</gene>
<feature type="region of interest" description="Disordered" evidence="1">
    <location>
        <begin position="42"/>
        <end position="108"/>
    </location>
</feature>
<proteinExistence type="predicted"/>
<dbReference type="EMBL" id="AP022871">
    <property type="protein sequence ID" value="BCB91479.1"/>
    <property type="molecule type" value="Genomic_DNA"/>
</dbReference>
<evidence type="ECO:0000256" key="1">
    <source>
        <dbReference type="SAM" id="MobiDB-lite"/>
    </source>
</evidence>
<feature type="compositionally biased region" description="Basic and acidic residues" evidence="1">
    <location>
        <begin position="55"/>
        <end position="77"/>
    </location>
</feature>
<reference evidence="2 3" key="1">
    <citation type="submission" date="2020-03" db="EMBL/GenBank/DDBJ databases">
        <title>Whole genome shotgun sequence of Phytohabitans suffuscus NBRC 105367.</title>
        <authorList>
            <person name="Komaki H."/>
            <person name="Tamura T."/>
        </authorList>
    </citation>
    <scope>NUCLEOTIDE SEQUENCE [LARGE SCALE GENOMIC DNA]</scope>
    <source>
        <strain evidence="2 3">NBRC 105367</strain>
    </source>
</reference>
<dbReference type="Proteomes" id="UP000503011">
    <property type="component" value="Chromosome"/>
</dbReference>
<dbReference type="AlphaFoldDB" id="A0A6F8YZG7"/>
<evidence type="ECO:0000313" key="2">
    <source>
        <dbReference type="EMBL" id="BCB91479.1"/>
    </source>
</evidence>
<dbReference type="KEGG" id="psuu:Psuf_087920"/>
<name>A0A6F8YZG7_9ACTN</name>
<reference evidence="2 3" key="2">
    <citation type="submission" date="2020-03" db="EMBL/GenBank/DDBJ databases">
        <authorList>
            <person name="Ichikawa N."/>
            <person name="Kimura A."/>
            <person name="Kitahashi Y."/>
            <person name="Uohara A."/>
        </authorList>
    </citation>
    <scope>NUCLEOTIDE SEQUENCE [LARGE SCALE GENOMIC DNA]</scope>
    <source>
        <strain evidence="2 3">NBRC 105367</strain>
    </source>
</reference>
<accession>A0A6F8YZG7</accession>
<sequence length="108" mass="11621">MNLKVLRRVRARGRAPAATASAAPAPSVPLASCRLPAIGDAARATLPARGSRPRPSKEDRTRRDLSCRDVRGGPDRRSRGRTLRGPRPKPEPVPPHAAKPAIPYLDLP</sequence>
<feature type="compositionally biased region" description="Low complexity" evidence="1">
    <location>
        <begin position="14"/>
        <end position="30"/>
    </location>
</feature>
<feature type="region of interest" description="Disordered" evidence="1">
    <location>
        <begin position="11"/>
        <end position="30"/>
    </location>
</feature>
<keyword evidence="3" id="KW-1185">Reference proteome</keyword>